<keyword evidence="3" id="KW-1185">Reference proteome</keyword>
<gene>
    <name evidence="2" type="ORF">FCC1311_048192</name>
</gene>
<feature type="compositionally biased region" description="Low complexity" evidence="1">
    <location>
        <begin position="17"/>
        <end position="32"/>
    </location>
</feature>
<dbReference type="EMBL" id="BEYU01000045">
    <property type="protein sequence ID" value="GBG28598.1"/>
    <property type="molecule type" value="Genomic_DNA"/>
</dbReference>
<feature type="region of interest" description="Disordered" evidence="1">
    <location>
        <begin position="1"/>
        <end position="32"/>
    </location>
</feature>
<evidence type="ECO:0000313" key="2">
    <source>
        <dbReference type="EMBL" id="GBG28598.1"/>
    </source>
</evidence>
<dbReference type="Proteomes" id="UP000241890">
    <property type="component" value="Unassembled WGS sequence"/>
</dbReference>
<protein>
    <submittedName>
        <fullName evidence="2">Uncharacterized protein</fullName>
    </submittedName>
</protein>
<evidence type="ECO:0000313" key="3">
    <source>
        <dbReference type="Proteomes" id="UP000241890"/>
    </source>
</evidence>
<dbReference type="InParanoid" id="A0A2R5GFR7"/>
<dbReference type="AlphaFoldDB" id="A0A2R5GFR7"/>
<comment type="caution">
    <text evidence="2">The sequence shown here is derived from an EMBL/GenBank/DDBJ whole genome shotgun (WGS) entry which is preliminary data.</text>
</comment>
<proteinExistence type="predicted"/>
<reference evidence="2 3" key="1">
    <citation type="submission" date="2017-12" db="EMBL/GenBank/DDBJ databases">
        <title>Sequencing, de novo assembly and annotation of complete genome of a new Thraustochytrid species, strain FCC1311.</title>
        <authorList>
            <person name="Sedici K."/>
            <person name="Godart F."/>
            <person name="Aiese Cigliano R."/>
            <person name="Sanseverino W."/>
            <person name="Barakat M."/>
            <person name="Ortet P."/>
            <person name="Marechal E."/>
            <person name="Cagnac O."/>
            <person name="Amato A."/>
        </authorList>
    </citation>
    <scope>NUCLEOTIDE SEQUENCE [LARGE SCALE GENOMIC DNA]</scope>
</reference>
<sequence length="306" mass="33582">MCAAGPGEAGAAGGTGASSQQMPSDSQSESSSSVTDFALRMTGLPTLRADVFDDFIGVPPGTVRGSVPLDMMDEVLLFLAIYHTVKRGLHVGKNVSTDERHFLTAVKRHLVRIETCLVIDFDRSILLLGRAYLPETDPDYRGIKLHARDVDQAFCGALAGIPVLIEHDESARVGHVLHAYLTPQLRHLMVFLLIDADPWCATMLPAQLGSRCGGRRLFNDLSFGHVVHFEKSAGFTQVHHKTPVEISVVRRGDNPGTFIFDWWYVSAGAQALVESVVPSKIKEFEWVDFVDQYGYNHSSGENFCAP</sequence>
<feature type="compositionally biased region" description="Gly residues" evidence="1">
    <location>
        <begin position="7"/>
        <end position="16"/>
    </location>
</feature>
<evidence type="ECO:0000256" key="1">
    <source>
        <dbReference type="SAM" id="MobiDB-lite"/>
    </source>
</evidence>
<name>A0A2R5GFR7_9STRA</name>
<accession>A0A2R5GFR7</accession>
<organism evidence="2 3">
    <name type="scientific">Hondaea fermentalgiana</name>
    <dbReference type="NCBI Taxonomy" id="2315210"/>
    <lineage>
        <taxon>Eukaryota</taxon>
        <taxon>Sar</taxon>
        <taxon>Stramenopiles</taxon>
        <taxon>Bigyra</taxon>
        <taxon>Labyrinthulomycetes</taxon>
        <taxon>Thraustochytrida</taxon>
        <taxon>Thraustochytriidae</taxon>
        <taxon>Hondaea</taxon>
    </lineage>
</organism>